<dbReference type="Proteomes" id="UP000004935">
    <property type="component" value="Unassembled WGS sequence"/>
</dbReference>
<accession>B0MH57</accession>
<reference evidence="1" key="2">
    <citation type="submission" date="2013-11" db="EMBL/GenBank/DDBJ databases">
        <title>Draft genome sequence of Anaerostipes caccae (DSM 14662).</title>
        <authorList>
            <person name="Sudarsanam P."/>
            <person name="Ley R."/>
            <person name="Guruge J."/>
            <person name="Turnbaugh P.J."/>
            <person name="Mahowald M."/>
            <person name="Liep D."/>
            <person name="Gordon J."/>
        </authorList>
    </citation>
    <scope>NUCLEOTIDE SEQUENCE</scope>
    <source>
        <strain evidence="1">DSM 14662</strain>
    </source>
</reference>
<comment type="caution">
    <text evidence="1">The sequence shown here is derived from an EMBL/GenBank/DDBJ whole genome shotgun (WGS) entry which is preliminary data.</text>
</comment>
<organism evidence="1 2">
    <name type="scientific">Anaerostipes caccae (strain DSM 14662 / CCUG 47493 / JCM 13470 / NCIMB 13811 / L1-92)</name>
    <dbReference type="NCBI Taxonomy" id="411490"/>
    <lineage>
        <taxon>Bacteria</taxon>
        <taxon>Bacillati</taxon>
        <taxon>Bacillota</taxon>
        <taxon>Clostridia</taxon>
        <taxon>Lachnospirales</taxon>
        <taxon>Lachnospiraceae</taxon>
        <taxon>Anaerostipes</taxon>
    </lineage>
</organism>
<dbReference type="EMBL" id="ABAX03000024">
    <property type="protein sequence ID" value="EDR96196.1"/>
    <property type="molecule type" value="Genomic_DNA"/>
</dbReference>
<gene>
    <name evidence="1" type="ORF">ANACAC_02819</name>
</gene>
<dbReference type="HOGENOM" id="CLU_194403_0_1_9"/>
<name>B0MH57_ANACD</name>
<protein>
    <submittedName>
        <fullName evidence="1">Uncharacterized protein</fullName>
    </submittedName>
</protein>
<sequence>MYLNKEVDIMKKKKELTNEEIDENIFDMCSTCSTTDCTGLIPANPESEAAMESYEELYPFRPPVINIKDCPNADEHDPK</sequence>
<reference evidence="1" key="1">
    <citation type="submission" date="2007-11" db="EMBL/GenBank/DDBJ databases">
        <authorList>
            <person name="Fulton L."/>
            <person name="Clifton S."/>
            <person name="Fulton B."/>
            <person name="Xu J."/>
            <person name="Minx P."/>
            <person name="Pepin K.H."/>
            <person name="Johnson M."/>
            <person name="Thiruvilangam P."/>
            <person name="Bhonagiri V."/>
            <person name="Nash W.E."/>
            <person name="Mardis E.R."/>
            <person name="Wilson R.K."/>
        </authorList>
    </citation>
    <scope>NUCLEOTIDE SEQUENCE [LARGE SCALE GENOMIC DNA]</scope>
    <source>
        <strain evidence="1">DSM 14662</strain>
    </source>
</reference>
<keyword evidence="2" id="KW-1185">Reference proteome</keyword>
<evidence type="ECO:0000313" key="1">
    <source>
        <dbReference type="EMBL" id="EDR96196.1"/>
    </source>
</evidence>
<dbReference type="STRING" id="411490.ANACAC_02819"/>
<proteinExistence type="predicted"/>
<evidence type="ECO:0000313" key="2">
    <source>
        <dbReference type="Proteomes" id="UP000004935"/>
    </source>
</evidence>
<dbReference type="eggNOG" id="ENOG5033C95">
    <property type="taxonomic scope" value="Bacteria"/>
</dbReference>
<dbReference type="AlphaFoldDB" id="B0MH57"/>